<feature type="compositionally biased region" description="Basic and acidic residues" evidence="1">
    <location>
        <begin position="110"/>
        <end position="131"/>
    </location>
</feature>
<sequence length="293" mass="32538">MFFLLLVFVAGGIFVASLHRRDAKPTQQASKTVETPVEEKAEVKLPQFVPSPASVATQEPEAPKQESKPEAKPEQKPAVVPAAPAQAEPPKAEIQPTILNPPPAAAPPPEAKKEEEPRNHRSQPEEEKSIFDDPPAETEDDQADDRMIERPESIFDTPPAREEEIAPEMISDRKADVRSVPSGPRVTILSREEVDAAVGYVPQSAPAQTVSYAPGPQVVPVIYRQRQVRPVPCPRKHFTVMGELERLMGRRPRNPNQRRRYPPKHHGNGIGWRVVQPAHAVRPAYPSYGPVRR</sequence>
<feature type="compositionally biased region" description="Acidic residues" evidence="1">
    <location>
        <begin position="134"/>
        <end position="143"/>
    </location>
</feature>
<accession>A0A1F6DAD6</accession>
<feature type="compositionally biased region" description="Basic and acidic residues" evidence="1">
    <location>
        <begin position="144"/>
        <end position="177"/>
    </location>
</feature>
<reference evidence="2 3" key="1">
    <citation type="journal article" date="2016" name="Nat. Commun.">
        <title>Thousands of microbial genomes shed light on interconnected biogeochemical processes in an aquifer system.</title>
        <authorList>
            <person name="Anantharaman K."/>
            <person name="Brown C.T."/>
            <person name="Hug L.A."/>
            <person name="Sharon I."/>
            <person name="Castelle C.J."/>
            <person name="Probst A.J."/>
            <person name="Thomas B.C."/>
            <person name="Singh A."/>
            <person name="Wilkins M.J."/>
            <person name="Karaoz U."/>
            <person name="Brodie E.L."/>
            <person name="Williams K.H."/>
            <person name="Hubbard S.S."/>
            <person name="Banfield J.F."/>
        </authorList>
    </citation>
    <scope>NUCLEOTIDE SEQUENCE [LARGE SCALE GENOMIC DNA]</scope>
</reference>
<dbReference type="Proteomes" id="UP000176377">
    <property type="component" value="Unassembled WGS sequence"/>
</dbReference>
<evidence type="ECO:0000313" key="3">
    <source>
        <dbReference type="Proteomes" id="UP000176377"/>
    </source>
</evidence>
<evidence type="ECO:0000313" key="2">
    <source>
        <dbReference type="EMBL" id="OGG58408.1"/>
    </source>
</evidence>
<feature type="compositionally biased region" description="Pro residues" evidence="1">
    <location>
        <begin position="99"/>
        <end position="109"/>
    </location>
</feature>
<gene>
    <name evidence="2" type="ORF">A2765_05675</name>
</gene>
<organism evidence="2 3">
    <name type="scientific">Candidatus Kaiserbacteria bacterium RIFCSPHIGHO2_01_FULL_56_24</name>
    <dbReference type="NCBI Taxonomy" id="1798487"/>
    <lineage>
        <taxon>Bacteria</taxon>
        <taxon>Candidatus Kaiseribacteriota</taxon>
    </lineage>
</organism>
<evidence type="ECO:0000256" key="1">
    <source>
        <dbReference type="SAM" id="MobiDB-lite"/>
    </source>
</evidence>
<dbReference type="EMBL" id="MFLA01000033">
    <property type="protein sequence ID" value="OGG58408.1"/>
    <property type="molecule type" value="Genomic_DNA"/>
</dbReference>
<name>A0A1F6DAD6_9BACT</name>
<protein>
    <submittedName>
        <fullName evidence="2">Uncharacterized protein</fullName>
    </submittedName>
</protein>
<feature type="compositionally biased region" description="Low complexity" evidence="1">
    <location>
        <begin position="76"/>
        <end position="96"/>
    </location>
</feature>
<feature type="region of interest" description="Disordered" evidence="1">
    <location>
        <begin position="20"/>
        <end position="183"/>
    </location>
</feature>
<feature type="region of interest" description="Disordered" evidence="1">
    <location>
        <begin position="251"/>
        <end position="273"/>
    </location>
</feature>
<comment type="caution">
    <text evidence="2">The sequence shown here is derived from an EMBL/GenBank/DDBJ whole genome shotgun (WGS) entry which is preliminary data.</text>
</comment>
<proteinExistence type="predicted"/>
<dbReference type="AlphaFoldDB" id="A0A1F6DAD6"/>
<feature type="compositionally biased region" description="Basic residues" evidence="1">
    <location>
        <begin position="251"/>
        <end position="267"/>
    </location>
</feature>
<feature type="compositionally biased region" description="Basic and acidic residues" evidence="1">
    <location>
        <begin position="61"/>
        <end position="75"/>
    </location>
</feature>